<dbReference type="Proteomes" id="UP000613582">
    <property type="component" value="Unassembled WGS sequence"/>
</dbReference>
<evidence type="ECO:0000256" key="1">
    <source>
        <dbReference type="ARBA" id="ARBA00008857"/>
    </source>
</evidence>
<comment type="caution">
    <text evidence="8">The sequence shown here is derived from an EMBL/GenBank/DDBJ whole genome shotgun (WGS) entry which is preliminary data.</text>
</comment>
<dbReference type="Gene3D" id="1.10.150.130">
    <property type="match status" value="1"/>
</dbReference>
<feature type="domain" description="Core-binding (CB)" evidence="7">
    <location>
        <begin position="10"/>
        <end position="100"/>
    </location>
</feature>
<organism evidence="8 9">
    <name type="scientific">Aquisalinus flavus</name>
    <dbReference type="NCBI Taxonomy" id="1526572"/>
    <lineage>
        <taxon>Bacteria</taxon>
        <taxon>Pseudomonadati</taxon>
        <taxon>Pseudomonadota</taxon>
        <taxon>Alphaproteobacteria</taxon>
        <taxon>Parvularculales</taxon>
        <taxon>Parvularculaceae</taxon>
        <taxon>Aquisalinus</taxon>
    </lineage>
</organism>
<dbReference type="EMBL" id="BMGH01000001">
    <property type="protein sequence ID" value="GGD13108.1"/>
    <property type="molecule type" value="Genomic_DNA"/>
</dbReference>
<keyword evidence="9" id="KW-1185">Reference proteome</keyword>
<gene>
    <name evidence="8" type="ORF">GCM10011342_22400</name>
</gene>
<protein>
    <recommendedName>
        <fullName evidence="10">Recombinase XerC</fullName>
    </recommendedName>
</protein>
<comment type="similarity">
    <text evidence="1">Belongs to the 'phage' integrase family.</text>
</comment>
<evidence type="ECO:0000259" key="6">
    <source>
        <dbReference type="PROSITE" id="PS51898"/>
    </source>
</evidence>
<evidence type="ECO:0008006" key="10">
    <source>
        <dbReference type="Google" id="ProtNLM"/>
    </source>
</evidence>
<proteinExistence type="inferred from homology"/>
<dbReference type="PROSITE" id="PS51898">
    <property type="entry name" value="TYR_RECOMBINASE"/>
    <property type="match status" value="1"/>
</dbReference>
<dbReference type="InterPro" id="IPR050090">
    <property type="entry name" value="Tyrosine_recombinase_XerCD"/>
</dbReference>
<dbReference type="InterPro" id="IPR002104">
    <property type="entry name" value="Integrase_catalytic"/>
</dbReference>
<evidence type="ECO:0000256" key="5">
    <source>
        <dbReference type="PROSITE-ProRule" id="PRU01248"/>
    </source>
</evidence>
<dbReference type="PROSITE" id="PS51900">
    <property type="entry name" value="CB"/>
    <property type="match status" value="1"/>
</dbReference>
<sequence>MPKSSAKSPAKNTRLKREYLTWLEGAKGQDEKTTTQVAAALSLYEKSIGHRDFAPFHFEQARKFKRDLEAARNERTGKPLSQATIRARLNAVKEFFRWLAIQPGYRQKVSYADTEYFSMSRKQERVATATRGRPVPTLDQIRHAIAAAPAANAVERRDRALLAFAILTGMRDAAMASLPLGNVSIEQREVFQDARLVKTKASKTMRTAFFPVGEDLVAIVADWVAYLKSDLLYAETDPLFPQTAVASDGGLFTAAGVKPEYWSDASAIRRIFRERFEAAGLSYFHPHSFRHTLMQEAFRLKLGGEALKAWSQNLGHENLGTSLNSYGKVADFRVGEIMSGLSQPETGAAVEADMPPEALEWMEKLLAARKGR</sequence>
<dbReference type="Gene3D" id="1.10.443.10">
    <property type="entry name" value="Intergrase catalytic core"/>
    <property type="match status" value="1"/>
</dbReference>
<dbReference type="Pfam" id="PF00589">
    <property type="entry name" value="Phage_integrase"/>
    <property type="match status" value="1"/>
</dbReference>
<dbReference type="InterPro" id="IPR010998">
    <property type="entry name" value="Integrase_recombinase_N"/>
</dbReference>
<keyword evidence="4" id="KW-0233">DNA recombination</keyword>
<evidence type="ECO:0000313" key="8">
    <source>
        <dbReference type="EMBL" id="GGD13108.1"/>
    </source>
</evidence>
<dbReference type="InterPro" id="IPR044068">
    <property type="entry name" value="CB"/>
</dbReference>
<evidence type="ECO:0000256" key="3">
    <source>
        <dbReference type="ARBA" id="ARBA00023125"/>
    </source>
</evidence>
<dbReference type="InterPro" id="IPR013762">
    <property type="entry name" value="Integrase-like_cat_sf"/>
</dbReference>
<dbReference type="SUPFAM" id="SSF56349">
    <property type="entry name" value="DNA breaking-rejoining enzymes"/>
    <property type="match status" value="1"/>
</dbReference>
<dbReference type="GO" id="GO:0003677">
    <property type="term" value="F:DNA binding"/>
    <property type="evidence" value="ECO:0007669"/>
    <property type="project" value="UniProtKB-UniRule"/>
</dbReference>
<dbReference type="GO" id="GO:0015074">
    <property type="term" value="P:DNA integration"/>
    <property type="evidence" value="ECO:0007669"/>
    <property type="project" value="UniProtKB-KW"/>
</dbReference>
<evidence type="ECO:0000256" key="2">
    <source>
        <dbReference type="ARBA" id="ARBA00022908"/>
    </source>
</evidence>
<evidence type="ECO:0000313" key="9">
    <source>
        <dbReference type="Proteomes" id="UP000613582"/>
    </source>
</evidence>
<name>A0A8J2Y5G8_9PROT</name>
<evidence type="ECO:0000259" key="7">
    <source>
        <dbReference type="PROSITE" id="PS51900"/>
    </source>
</evidence>
<dbReference type="PANTHER" id="PTHR30349">
    <property type="entry name" value="PHAGE INTEGRASE-RELATED"/>
    <property type="match status" value="1"/>
</dbReference>
<dbReference type="GO" id="GO:0006310">
    <property type="term" value="P:DNA recombination"/>
    <property type="evidence" value="ECO:0007669"/>
    <property type="project" value="UniProtKB-KW"/>
</dbReference>
<feature type="domain" description="Tyr recombinase" evidence="6">
    <location>
        <begin position="131"/>
        <end position="339"/>
    </location>
</feature>
<dbReference type="RefSeq" id="WP_188158339.1">
    <property type="nucleotide sequence ID" value="NZ_BMGH01000001.1"/>
</dbReference>
<keyword evidence="3 5" id="KW-0238">DNA-binding</keyword>
<dbReference type="InterPro" id="IPR011010">
    <property type="entry name" value="DNA_brk_join_enz"/>
</dbReference>
<dbReference type="PANTHER" id="PTHR30349:SF41">
    <property type="entry name" value="INTEGRASE_RECOMBINASE PROTEIN MJ0367-RELATED"/>
    <property type="match status" value="1"/>
</dbReference>
<accession>A0A8J2Y5G8</accession>
<reference evidence="8" key="2">
    <citation type="submission" date="2020-09" db="EMBL/GenBank/DDBJ databases">
        <authorList>
            <person name="Sun Q."/>
            <person name="Zhou Y."/>
        </authorList>
    </citation>
    <scope>NUCLEOTIDE SEQUENCE</scope>
    <source>
        <strain evidence="8">CGMCC 1.12921</strain>
    </source>
</reference>
<reference evidence="8" key="1">
    <citation type="journal article" date="2014" name="Int. J. Syst. Evol. Microbiol.">
        <title>Complete genome sequence of Corynebacterium casei LMG S-19264T (=DSM 44701T), isolated from a smear-ripened cheese.</title>
        <authorList>
            <consortium name="US DOE Joint Genome Institute (JGI-PGF)"/>
            <person name="Walter F."/>
            <person name="Albersmeier A."/>
            <person name="Kalinowski J."/>
            <person name="Ruckert C."/>
        </authorList>
    </citation>
    <scope>NUCLEOTIDE SEQUENCE</scope>
    <source>
        <strain evidence="8">CGMCC 1.12921</strain>
    </source>
</reference>
<dbReference type="AlphaFoldDB" id="A0A8J2Y5G8"/>
<evidence type="ECO:0000256" key="4">
    <source>
        <dbReference type="ARBA" id="ARBA00023172"/>
    </source>
</evidence>
<keyword evidence="2" id="KW-0229">DNA integration</keyword>